<comment type="caution">
    <text evidence="4">The sequence shown here is derived from an EMBL/GenBank/DDBJ whole genome shotgun (WGS) entry which is preliminary data.</text>
</comment>
<evidence type="ECO:0000313" key="2">
    <source>
        <dbReference type="EMBL" id="EXC46173.1"/>
    </source>
</evidence>
<dbReference type="EMBL" id="JEXJ01000091">
    <property type="protein sequence ID" value="EXC46173.1"/>
    <property type="molecule type" value="Genomic_DNA"/>
</dbReference>
<dbReference type="EMBL" id="JEXJ01000087">
    <property type="protein sequence ID" value="EXC46332.1"/>
    <property type="molecule type" value="Genomic_DNA"/>
</dbReference>
<feature type="region of interest" description="Disordered" evidence="1">
    <location>
        <begin position="172"/>
        <end position="207"/>
    </location>
</feature>
<gene>
    <name evidence="4" type="ORF">J529_3407</name>
    <name evidence="3" type="ORF">J529_3452</name>
    <name evidence="2" type="ORF">J529_3517</name>
</gene>
<name>A0A009SIC1_ACIBA</name>
<feature type="compositionally biased region" description="Basic residues" evidence="1">
    <location>
        <begin position="198"/>
        <end position="207"/>
    </location>
</feature>
<feature type="region of interest" description="Disordered" evidence="1">
    <location>
        <begin position="87"/>
        <end position="113"/>
    </location>
</feature>
<feature type="compositionally biased region" description="Low complexity" evidence="1">
    <location>
        <begin position="172"/>
        <end position="197"/>
    </location>
</feature>
<dbReference type="AlphaFoldDB" id="A0A009SIC1"/>
<evidence type="ECO:0000313" key="3">
    <source>
        <dbReference type="EMBL" id="EXC46332.1"/>
    </source>
</evidence>
<evidence type="ECO:0000313" key="4">
    <source>
        <dbReference type="EMBL" id="EXC46486.1"/>
    </source>
</evidence>
<reference evidence="4 5" key="1">
    <citation type="submission" date="2014-02" db="EMBL/GenBank/DDBJ databases">
        <title>Comparative genomics and transcriptomics to identify genetic mechanisms underlying the emergence of carbapenem resistant Acinetobacter baumannii (CRAb).</title>
        <authorList>
            <person name="Harris A.D."/>
            <person name="Johnson K.J."/>
            <person name="George J."/>
            <person name="Shefchek K."/>
            <person name="Daugherty S.C."/>
            <person name="Parankush S."/>
            <person name="Sadzewicz L."/>
            <person name="Tallon L."/>
            <person name="Sengamalay N."/>
            <person name="Hazen T.H."/>
            <person name="Rasko D.A."/>
        </authorList>
    </citation>
    <scope>NUCLEOTIDE SEQUENCE [LARGE SCALE GENOMIC DNA]</scope>
    <source>
        <strain evidence="4 5">99063</strain>
    </source>
</reference>
<evidence type="ECO:0000256" key="1">
    <source>
        <dbReference type="SAM" id="MobiDB-lite"/>
    </source>
</evidence>
<organism evidence="4 5">
    <name type="scientific">Acinetobacter baumannii 99063</name>
    <dbReference type="NCBI Taxonomy" id="1310630"/>
    <lineage>
        <taxon>Bacteria</taxon>
        <taxon>Pseudomonadati</taxon>
        <taxon>Pseudomonadota</taxon>
        <taxon>Gammaproteobacteria</taxon>
        <taxon>Moraxellales</taxon>
        <taxon>Moraxellaceae</taxon>
        <taxon>Acinetobacter</taxon>
        <taxon>Acinetobacter calcoaceticus/baumannii complex</taxon>
    </lineage>
</organism>
<accession>A0A009SIC1</accession>
<protein>
    <submittedName>
        <fullName evidence="4">ClpK domain protein</fullName>
    </submittedName>
</protein>
<dbReference type="PATRIC" id="fig|1310630.3.peg.3316"/>
<evidence type="ECO:0000313" key="5">
    <source>
        <dbReference type="Proteomes" id="UP000020735"/>
    </source>
</evidence>
<dbReference type="Proteomes" id="UP000020735">
    <property type="component" value="Unassembled WGS sequence"/>
</dbReference>
<dbReference type="EMBL" id="JEXJ01000084">
    <property type="protein sequence ID" value="EXC46486.1"/>
    <property type="molecule type" value="Genomic_DNA"/>
</dbReference>
<proteinExistence type="predicted"/>
<sequence>MRHRDRRCLVRSIFTGASAWTENNAKSAANPPPCGWKPISTVVTAPCCCVTTITVNWCASKSAPSRRWKPCSARAAACSRTSSAVTSSASATTRRRWPPIPMTWSMPRSASPPPQVRVRRAVAAVVWPAASANSRKPCCRRPPNTLPNLAAPRWIPNICCWRWPTATWSRPSWVSSRSRSMTSSGRSSPRPSAGTSRSRARSACRRA</sequence>